<dbReference type="GO" id="GO:0019239">
    <property type="term" value="F:deaminase activity"/>
    <property type="evidence" value="ECO:0007669"/>
    <property type="project" value="UniProtKB-ARBA"/>
</dbReference>
<dbReference type="Pfam" id="PF01979">
    <property type="entry name" value="Amidohydro_1"/>
    <property type="match status" value="1"/>
</dbReference>
<dbReference type="FunFam" id="1.10.10.10:FF:000001">
    <property type="entry name" value="LysR family transcriptional regulator"/>
    <property type="match status" value="1"/>
</dbReference>
<evidence type="ECO:0000256" key="6">
    <source>
        <dbReference type="ARBA" id="ARBA00023125"/>
    </source>
</evidence>
<organism evidence="9 10">
    <name type="scientific">Candidatus Cryptobacteroides avistercoris</name>
    <dbReference type="NCBI Taxonomy" id="2840758"/>
    <lineage>
        <taxon>Bacteria</taxon>
        <taxon>Pseudomonadati</taxon>
        <taxon>Bacteroidota</taxon>
        <taxon>Bacteroidia</taxon>
        <taxon>Bacteroidales</taxon>
        <taxon>Candidatus Cryptobacteroides</taxon>
    </lineage>
</organism>
<dbReference type="PANTHER" id="PTHR43794">
    <property type="entry name" value="AMINOHYDROLASE SSNA-RELATED"/>
    <property type="match status" value="1"/>
</dbReference>
<comment type="similarity">
    <text evidence="1">Belongs to the LysR transcriptional regulatory family.</text>
</comment>
<evidence type="ECO:0000256" key="7">
    <source>
        <dbReference type="ARBA" id="ARBA00023163"/>
    </source>
</evidence>
<dbReference type="InterPro" id="IPR050287">
    <property type="entry name" value="MTA/SAH_deaminase"/>
</dbReference>
<dbReference type="InterPro" id="IPR000847">
    <property type="entry name" value="LysR_HTH_N"/>
</dbReference>
<sequence length="477" mass="52494">MIEDFRLKVFAEVARLGSFTAAARALGVSQPAVSQNIAELERFAGTRLLYRSRGGVELTARGRQMLAQAEVVLRECANLENSFRAPRTILLRNVSHEGRVCSILISDGRFADLDAPSDTPADKTVEAEGMAILPALYNTHNHAAMTLLRGYADDMPLEQWLQDYVWPFEDKLGPEDIRRGSDIAVKEMLSSGSVFFSDMYFDIEETIKAVDESGMRAAIGITVMENHSKSVEEQKMQFVRDWKDPSGGRIQLVMAPHSVYTVGPDKLRRSAAFARKNGLRLHIHLAETRTEVENCIRDYGTTPVRYLDSLGFLGPDVIAAHCVHVDSEEWKILAERGVTVSHCPCSNMKLGSGRFPYELALESGCRLTLGTDGASSNNNLDLREEMKFAALLAKVNGDPALLPAAEIFRWATVNGAEAFGIDAGEIARGKLADAVLVDLGQSRMQPCHNLISNYVYSADSSVVRCVLCDGQIIYSSL</sequence>
<dbReference type="PROSITE" id="PS50931">
    <property type="entry name" value="HTH_LYSR"/>
    <property type="match status" value="1"/>
</dbReference>
<keyword evidence="5" id="KW-0805">Transcription regulation</keyword>
<keyword evidence="2" id="KW-0479">Metal-binding</keyword>
<name>A0A9D9IWS5_9BACT</name>
<dbReference type="InterPro" id="IPR032466">
    <property type="entry name" value="Metal_Hydrolase"/>
</dbReference>
<evidence type="ECO:0000256" key="2">
    <source>
        <dbReference type="ARBA" id="ARBA00022723"/>
    </source>
</evidence>
<keyword evidence="3" id="KW-0378">Hydrolase</keyword>
<keyword evidence="7" id="KW-0804">Transcription</keyword>
<dbReference type="Proteomes" id="UP000823769">
    <property type="component" value="Unassembled WGS sequence"/>
</dbReference>
<evidence type="ECO:0000313" key="10">
    <source>
        <dbReference type="Proteomes" id="UP000823769"/>
    </source>
</evidence>
<dbReference type="PRINTS" id="PR00039">
    <property type="entry name" value="HTHLYSR"/>
</dbReference>
<dbReference type="EMBL" id="JADILW010000049">
    <property type="protein sequence ID" value="MBO8480113.1"/>
    <property type="molecule type" value="Genomic_DNA"/>
</dbReference>
<dbReference type="Pfam" id="PF00126">
    <property type="entry name" value="HTH_1"/>
    <property type="match status" value="1"/>
</dbReference>
<dbReference type="CDD" id="cd01298">
    <property type="entry name" value="ATZ_TRZ_like"/>
    <property type="match status" value="1"/>
</dbReference>
<dbReference type="GO" id="GO:0046872">
    <property type="term" value="F:metal ion binding"/>
    <property type="evidence" value="ECO:0007669"/>
    <property type="project" value="UniProtKB-KW"/>
</dbReference>
<dbReference type="InterPro" id="IPR011059">
    <property type="entry name" value="Metal-dep_hydrolase_composite"/>
</dbReference>
<evidence type="ECO:0000256" key="1">
    <source>
        <dbReference type="ARBA" id="ARBA00009437"/>
    </source>
</evidence>
<dbReference type="Gene3D" id="1.10.10.10">
    <property type="entry name" value="Winged helix-like DNA-binding domain superfamily/Winged helix DNA-binding domain"/>
    <property type="match status" value="1"/>
</dbReference>
<evidence type="ECO:0000256" key="3">
    <source>
        <dbReference type="ARBA" id="ARBA00022801"/>
    </source>
</evidence>
<dbReference type="FunFam" id="3.20.20.140:FF:000014">
    <property type="entry name" value="5-methylthioadenosine/S-adenosylhomocysteine deaminase"/>
    <property type="match status" value="1"/>
</dbReference>
<keyword evidence="4" id="KW-0862">Zinc</keyword>
<dbReference type="SUPFAM" id="SSF51556">
    <property type="entry name" value="Metallo-dependent hydrolases"/>
    <property type="match status" value="1"/>
</dbReference>
<evidence type="ECO:0000256" key="5">
    <source>
        <dbReference type="ARBA" id="ARBA00023015"/>
    </source>
</evidence>
<dbReference type="AlphaFoldDB" id="A0A9D9IWS5"/>
<reference evidence="9" key="2">
    <citation type="journal article" date="2021" name="PeerJ">
        <title>Extensive microbial diversity within the chicken gut microbiome revealed by metagenomics and culture.</title>
        <authorList>
            <person name="Gilroy R."/>
            <person name="Ravi A."/>
            <person name="Getino M."/>
            <person name="Pursley I."/>
            <person name="Horton D.L."/>
            <person name="Alikhan N.F."/>
            <person name="Baker D."/>
            <person name="Gharbi K."/>
            <person name="Hall N."/>
            <person name="Watson M."/>
            <person name="Adriaenssens E.M."/>
            <person name="Foster-Nyarko E."/>
            <person name="Jarju S."/>
            <person name="Secka A."/>
            <person name="Antonio M."/>
            <person name="Oren A."/>
            <person name="Chaudhuri R.R."/>
            <person name="La Ragione R."/>
            <person name="Hildebrand F."/>
            <person name="Pallen M.J."/>
        </authorList>
    </citation>
    <scope>NUCLEOTIDE SEQUENCE</scope>
    <source>
        <strain evidence="9">B3-1481</strain>
    </source>
</reference>
<feature type="domain" description="HTH lysR-type" evidence="8">
    <location>
        <begin position="1"/>
        <end position="59"/>
    </location>
</feature>
<dbReference type="Gene3D" id="3.20.20.140">
    <property type="entry name" value="Metal-dependent hydrolases"/>
    <property type="match status" value="1"/>
</dbReference>
<evidence type="ECO:0000313" key="9">
    <source>
        <dbReference type="EMBL" id="MBO8480113.1"/>
    </source>
</evidence>
<dbReference type="GO" id="GO:0003677">
    <property type="term" value="F:DNA binding"/>
    <property type="evidence" value="ECO:0007669"/>
    <property type="project" value="UniProtKB-KW"/>
</dbReference>
<dbReference type="GO" id="GO:0016814">
    <property type="term" value="F:hydrolase activity, acting on carbon-nitrogen (but not peptide) bonds, in cyclic amidines"/>
    <property type="evidence" value="ECO:0007669"/>
    <property type="project" value="UniProtKB-ARBA"/>
</dbReference>
<dbReference type="Gene3D" id="2.30.40.10">
    <property type="entry name" value="Urease, subunit C, domain 1"/>
    <property type="match status" value="1"/>
</dbReference>
<reference evidence="9" key="1">
    <citation type="submission" date="2020-10" db="EMBL/GenBank/DDBJ databases">
        <authorList>
            <person name="Gilroy R."/>
        </authorList>
    </citation>
    <scope>NUCLEOTIDE SEQUENCE</scope>
    <source>
        <strain evidence="9">B3-1481</strain>
    </source>
</reference>
<keyword evidence="6" id="KW-0238">DNA-binding</keyword>
<accession>A0A9D9IWS5</accession>
<comment type="caution">
    <text evidence="9">The sequence shown here is derived from an EMBL/GenBank/DDBJ whole genome shotgun (WGS) entry which is preliminary data.</text>
</comment>
<evidence type="ECO:0000256" key="4">
    <source>
        <dbReference type="ARBA" id="ARBA00022833"/>
    </source>
</evidence>
<dbReference type="SUPFAM" id="SSF51338">
    <property type="entry name" value="Composite domain of metallo-dependent hydrolases"/>
    <property type="match status" value="1"/>
</dbReference>
<dbReference type="PANTHER" id="PTHR43794:SF11">
    <property type="entry name" value="AMIDOHYDROLASE-RELATED DOMAIN-CONTAINING PROTEIN"/>
    <property type="match status" value="1"/>
</dbReference>
<dbReference type="SUPFAM" id="SSF46785">
    <property type="entry name" value="Winged helix' DNA-binding domain"/>
    <property type="match status" value="1"/>
</dbReference>
<gene>
    <name evidence="9" type="ORF">IAB76_03255</name>
</gene>
<protein>
    <submittedName>
        <fullName evidence="9">Amidohydrolase family protein</fullName>
    </submittedName>
</protein>
<proteinExistence type="inferred from homology"/>
<evidence type="ECO:0000259" key="8">
    <source>
        <dbReference type="PROSITE" id="PS50931"/>
    </source>
</evidence>
<dbReference type="GO" id="GO:0003700">
    <property type="term" value="F:DNA-binding transcription factor activity"/>
    <property type="evidence" value="ECO:0007669"/>
    <property type="project" value="InterPro"/>
</dbReference>
<dbReference type="InterPro" id="IPR006680">
    <property type="entry name" value="Amidohydro-rel"/>
</dbReference>
<dbReference type="InterPro" id="IPR036388">
    <property type="entry name" value="WH-like_DNA-bd_sf"/>
</dbReference>
<dbReference type="InterPro" id="IPR036390">
    <property type="entry name" value="WH_DNA-bd_sf"/>
</dbReference>